<evidence type="ECO:0000259" key="1">
    <source>
        <dbReference type="PROSITE" id="PS50280"/>
    </source>
</evidence>
<dbReference type="Pfam" id="PF00856">
    <property type="entry name" value="SET"/>
    <property type="match status" value="1"/>
</dbReference>
<dbReference type="CDD" id="cd20071">
    <property type="entry name" value="SET_SMYD"/>
    <property type="match status" value="1"/>
</dbReference>
<dbReference type="InterPro" id="IPR001214">
    <property type="entry name" value="SET_dom"/>
</dbReference>
<feature type="domain" description="SET" evidence="1">
    <location>
        <begin position="56"/>
        <end position="212"/>
    </location>
</feature>
<dbReference type="PANTHER" id="PTHR47332:SF4">
    <property type="entry name" value="SET DOMAIN-CONTAINING PROTEIN 5"/>
    <property type="match status" value="1"/>
</dbReference>
<reference evidence="2 3" key="1">
    <citation type="journal article" date="2020" name="ISME J.">
        <title>Uncovering the hidden diversity of litter-decomposition mechanisms in mushroom-forming fungi.</title>
        <authorList>
            <person name="Floudas D."/>
            <person name="Bentzer J."/>
            <person name="Ahren D."/>
            <person name="Johansson T."/>
            <person name="Persson P."/>
            <person name="Tunlid A."/>
        </authorList>
    </citation>
    <scope>NUCLEOTIDE SEQUENCE [LARGE SCALE GENOMIC DNA]</scope>
    <source>
        <strain evidence="2 3">CBS 175.51</strain>
    </source>
</reference>
<dbReference type="OrthoDB" id="265717at2759"/>
<dbReference type="SUPFAM" id="SSF82199">
    <property type="entry name" value="SET domain"/>
    <property type="match status" value="1"/>
</dbReference>
<accession>A0A8H5CFR7</accession>
<dbReference type="AlphaFoldDB" id="A0A8H5CFR7"/>
<organism evidence="2 3">
    <name type="scientific">Ephemerocybe angulata</name>
    <dbReference type="NCBI Taxonomy" id="980116"/>
    <lineage>
        <taxon>Eukaryota</taxon>
        <taxon>Fungi</taxon>
        <taxon>Dikarya</taxon>
        <taxon>Basidiomycota</taxon>
        <taxon>Agaricomycotina</taxon>
        <taxon>Agaricomycetes</taxon>
        <taxon>Agaricomycetidae</taxon>
        <taxon>Agaricales</taxon>
        <taxon>Agaricineae</taxon>
        <taxon>Psathyrellaceae</taxon>
        <taxon>Ephemerocybe</taxon>
    </lineage>
</organism>
<keyword evidence="3" id="KW-1185">Reference proteome</keyword>
<dbReference type="PANTHER" id="PTHR47332">
    <property type="entry name" value="SET DOMAIN-CONTAINING PROTEIN 5"/>
    <property type="match status" value="1"/>
</dbReference>
<dbReference type="InterPro" id="IPR046341">
    <property type="entry name" value="SET_dom_sf"/>
</dbReference>
<dbReference type="SMART" id="SM00317">
    <property type="entry name" value="SET"/>
    <property type="match status" value="1"/>
</dbReference>
<dbReference type="InterPro" id="IPR053185">
    <property type="entry name" value="SET_domain_protein"/>
</dbReference>
<name>A0A8H5CFR7_9AGAR</name>
<dbReference type="EMBL" id="JAACJK010000003">
    <property type="protein sequence ID" value="KAF5340668.1"/>
    <property type="molecule type" value="Genomic_DNA"/>
</dbReference>
<dbReference type="PROSITE" id="PS50280">
    <property type="entry name" value="SET"/>
    <property type="match status" value="1"/>
</dbReference>
<sequence length="390" mass="44513">MTITTIEKIPSPYVHHVIELPSPSEGEPSTKISCLLHPTLIPLLPSPSSTPMIEDPPYEVHNTLTKGFGMFAKRPISKGSLIITEHPAYILPGFASNKVSLEDFEEVWRRLPREVGKEVASMANCRTLEESPSIIDGVARTNALTIQLEFPSNFPDNSPGAKHYGGLFLKIGRCNHSCGINAGWEWDFSTLSSTLFALRDIKAGEEITNTYVHPLQSKADRWKKLQPDYRFDCDCPWCNHKDEAEQAASDRDREYIGTYVPTRPTYVKWAIDLCLPDDFVINSHLAVLPIIRKEGLHRLLPLFMEDIVRCYAELGDEENFRLWAEETVQLCRVGQKELAEEFSYMLQNPQRNCTKWGQRKRLQEERRQQDLNYDFEADDTLINLFGTSPP</sequence>
<dbReference type="Proteomes" id="UP000541558">
    <property type="component" value="Unassembled WGS sequence"/>
</dbReference>
<comment type="caution">
    <text evidence="2">The sequence shown here is derived from an EMBL/GenBank/DDBJ whole genome shotgun (WGS) entry which is preliminary data.</text>
</comment>
<protein>
    <recommendedName>
        <fullName evidence="1">SET domain-containing protein</fullName>
    </recommendedName>
</protein>
<proteinExistence type="predicted"/>
<gene>
    <name evidence="2" type="ORF">D9611_007456</name>
</gene>
<evidence type="ECO:0000313" key="3">
    <source>
        <dbReference type="Proteomes" id="UP000541558"/>
    </source>
</evidence>
<dbReference type="Gene3D" id="2.170.270.10">
    <property type="entry name" value="SET domain"/>
    <property type="match status" value="1"/>
</dbReference>
<evidence type="ECO:0000313" key="2">
    <source>
        <dbReference type="EMBL" id="KAF5340668.1"/>
    </source>
</evidence>